<dbReference type="Proteomes" id="UP000014978">
    <property type="component" value="Unassembled WGS sequence"/>
</dbReference>
<dbReference type="AlphaFoldDB" id="S7W9X9"/>
<dbReference type="InterPro" id="IPR035992">
    <property type="entry name" value="Ricin_B-like_lectins"/>
</dbReference>
<organism evidence="1 2">
    <name type="scientific">Spraguea lophii (strain 42_110)</name>
    <name type="common">Microsporidian parasite</name>
    <dbReference type="NCBI Taxonomy" id="1358809"/>
    <lineage>
        <taxon>Eukaryota</taxon>
        <taxon>Fungi</taxon>
        <taxon>Fungi incertae sedis</taxon>
        <taxon>Microsporidia</taxon>
        <taxon>Spragueidae</taxon>
        <taxon>Spraguea</taxon>
    </lineage>
</organism>
<protein>
    <submittedName>
        <fullName evidence="1">Uncharacterized protein</fullName>
    </submittedName>
</protein>
<dbReference type="Gene3D" id="2.80.10.50">
    <property type="match status" value="1"/>
</dbReference>
<reference evidence="2" key="1">
    <citation type="journal article" date="2013" name="PLoS Genet.">
        <title>The genome of Spraguea lophii and the basis of host-microsporidian interactions.</title>
        <authorList>
            <person name="Campbell S.E."/>
            <person name="Williams T.A."/>
            <person name="Yousuf A."/>
            <person name="Soanes D.M."/>
            <person name="Paszkiewicz K.H."/>
            <person name="Williams B.A.P."/>
        </authorList>
    </citation>
    <scope>NUCLEOTIDE SEQUENCE [LARGE SCALE GENOMIC DNA]</scope>
    <source>
        <strain evidence="2">42_110</strain>
    </source>
</reference>
<dbReference type="InParanoid" id="S7W9X9"/>
<gene>
    <name evidence="1" type="ORF">SLOPH_1765</name>
</gene>
<accession>S7W9X9</accession>
<dbReference type="CDD" id="cd00161">
    <property type="entry name" value="beta-trefoil_Ricin-like"/>
    <property type="match status" value="1"/>
</dbReference>
<sequence length="214" mass="25333">MILFFSVILSYKYFYLRNTKNGKYIISAPVPYLSNKVEHATKMRMEASLIPGESYIVDNISKKVFDVSEIGEKLIFAKKNIDSPNQRFNIILFKDDLYYIKNGNGQCLELYNNGRNLTKASCKYTDKQLFHVVMEDDYYVLKEVMRYKTLNEILIHKIKTSKCSREELAGMNDLFKKQKIILNRINSNVMKHLKKHEEEEISIRRKEKAHKHLY</sequence>
<dbReference type="SUPFAM" id="SSF50370">
    <property type="entry name" value="Ricin B-like lectins"/>
    <property type="match status" value="1"/>
</dbReference>
<name>S7W9X9_SPRLO</name>
<evidence type="ECO:0000313" key="2">
    <source>
        <dbReference type="Proteomes" id="UP000014978"/>
    </source>
</evidence>
<comment type="caution">
    <text evidence="1">The sequence shown here is derived from an EMBL/GenBank/DDBJ whole genome shotgun (WGS) entry which is preliminary data.</text>
</comment>
<proteinExistence type="predicted"/>
<dbReference type="EMBL" id="ATCN01000161">
    <property type="protein sequence ID" value="EPR79671.1"/>
    <property type="molecule type" value="Genomic_DNA"/>
</dbReference>
<dbReference type="HOGENOM" id="CLU_1289684_0_0_1"/>
<dbReference type="VEuPathDB" id="MicrosporidiaDB:SLOPH_1765"/>
<evidence type="ECO:0000313" key="1">
    <source>
        <dbReference type="EMBL" id="EPR79671.1"/>
    </source>
</evidence>
<keyword evidence="2" id="KW-1185">Reference proteome</keyword>